<gene>
    <name evidence="2" type="ORF">CB5_LOCUS17528</name>
</gene>
<dbReference type="EMBL" id="LR862152">
    <property type="protein sequence ID" value="CAD1834317.1"/>
    <property type="molecule type" value="Genomic_DNA"/>
</dbReference>
<name>A0A6V7PU27_ANACO</name>
<organism evidence="2">
    <name type="scientific">Ananas comosus var. bracteatus</name>
    <name type="common">red pineapple</name>
    <dbReference type="NCBI Taxonomy" id="296719"/>
    <lineage>
        <taxon>Eukaryota</taxon>
        <taxon>Viridiplantae</taxon>
        <taxon>Streptophyta</taxon>
        <taxon>Embryophyta</taxon>
        <taxon>Tracheophyta</taxon>
        <taxon>Spermatophyta</taxon>
        <taxon>Magnoliopsida</taxon>
        <taxon>Liliopsida</taxon>
        <taxon>Poales</taxon>
        <taxon>Bromeliaceae</taxon>
        <taxon>Bromelioideae</taxon>
        <taxon>Ananas</taxon>
    </lineage>
</organism>
<protein>
    <submittedName>
        <fullName evidence="2">Uncharacterized protein</fullName>
    </submittedName>
</protein>
<proteinExistence type="predicted"/>
<feature type="region of interest" description="Disordered" evidence="1">
    <location>
        <begin position="1"/>
        <end position="22"/>
    </location>
</feature>
<sequence length="116" mass="12487">MESNTFARFTDEFGEPGPGNSFSRRGVGVGHVLALDHTGRAFGGAPLRRETRQFLSLLPHPPPPLFRGFDRLSFSSDHLLRLLAALDLSSSSAAAAAAVVSAAALREESRGKSRRR</sequence>
<reference evidence="2" key="1">
    <citation type="submission" date="2020-07" db="EMBL/GenBank/DDBJ databases">
        <authorList>
            <person name="Lin J."/>
        </authorList>
    </citation>
    <scope>NUCLEOTIDE SEQUENCE</scope>
</reference>
<accession>A0A6V7PU27</accession>
<dbReference type="AlphaFoldDB" id="A0A6V7PU27"/>
<evidence type="ECO:0000313" key="2">
    <source>
        <dbReference type="EMBL" id="CAD1834317.1"/>
    </source>
</evidence>
<evidence type="ECO:0000256" key="1">
    <source>
        <dbReference type="SAM" id="MobiDB-lite"/>
    </source>
</evidence>